<proteinExistence type="predicted"/>
<keyword evidence="3" id="KW-1185">Reference proteome</keyword>
<feature type="domain" description="AB hydrolase-1" evidence="1">
    <location>
        <begin position="27"/>
        <end position="265"/>
    </location>
</feature>
<dbReference type="PANTHER" id="PTHR43798">
    <property type="entry name" value="MONOACYLGLYCEROL LIPASE"/>
    <property type="match status" value="1"/>
</dbReference>
<dbReference type="Gene3D" id="3.40.50.1820">
    <property type="entry name" value="alpha/beta hydrolase"/>
    <property type="match status" value="1"/>
</dbReference>
<comment type="caution">
    <text evidence="2">The sequence shown here is derived from an EMBL/GenBank/DDBJ whole genome shotgun (WGS) entry which is preliminary data.</text>
</comment>
<dbReference type="Proteomes" id="UP000766486">
    <property type="component" value="Unassembled WGS sequence"/>
</dbReference>
<dbReference type="InterPro" id="IPR029058">
    <property type="entry name" value="AB_hydrolase_fold"/>
</dbReference>
<evidence type="ECO:0000313" key="3">
    <source>
        <dbReference type="Proteomes" id="UP000766486"/>
    </source>
</evidence>
<dbReference type="EMBL" id="CABFNS010000829">
    <property type="protein sequence ID" value="VUC31082.1"/>
    <property type="molecule type" value="Genomic_DNA"/>
</dbReference>
<dbReference type="Pfam" id="PF00561">
    <property type="entry name" value="Abhydrolase_1"/>
    <property type="match status" value="1"/>
</dbReference>
<dbReference type="PRINTS" id="PR00111">
    <property type="entry name" value="ABHYDROLASE"/>
</dbReference>
<evidence type="ECO:0000259" key="1">
    <source>
        <dbReference type="Pfam" id="PF00561"/>
    </source>
</evidence>
<evidence type="ECO:0000313" key="2">
    <source>
        <dbReference type="EMBL" id="VUC31082.1"/>
    </source>
</evidence>
<name>A0ABY6UIL4_BIOOC</name>
<gene>
    <name evidence="2" type="ORF">CLO192961_LOCUS299326</name>
</gene>
<dbReference type="InterPro" id="IPR050266">
    <property type="entry name" value="AB_hydrolase_sf"/>
</dbReference>
<organism evidence="2 3">
    <name type="scientific">Bionectria ochroleuca</name>
    <name type="common">Gliocladium roseum</name>
    <dbReference type="NCBI Taxonomy" id="29856"/>
    <lineage>
        <taxon>Eukaryota</taxon>
        <taxon>Fungi</taxon>
        <taxon>Dikarya</taxon>
        <taxon>Ascomycota</taxon>
        <taxon>Pezizomycotina</taxon>
        <taxon>Sordariomycetes</taxon>
        <taxon>Hypocreomycetidae</taxon>
        <taxon>Hypocreales</taxon>
        <taxon>Bionectriaceae</taxon>
        <taxon>Clonostachys</taxon>
    </lineage>
</organism>
<dbReference type="InterPro" id="IPR000073">
    <property type="entry name" value="AB_hydrolase_1"/>
</dbReference>
<accession>A0ABY6UIL4</accession>
<protein>
    <recommendedName>
        <fullName evidence="1">AB hydrolase-1 domain-containing protein</fullName>
    </recommendedName>
</protein>
<sequence>MAITSSSFTAPSGTLLYYLQTGSTDGPLLIALHGLGGSTSTFEPVLPYIPARYRIILVDFPGHGKSPLSAAETPLSVGGHVSDVGDLVAHLQAVGGDASKGKITILGHSLGAAVAMHYAAQNPNNVAGLVLLGPIQSASHIPAVRQRMLDTAANTRKQGIEFAAKLATQTNFPLDDQRPVNPAHRKAVESAVVRAQQEGYAQTCEAIVSMDHKDPDYSAITCPAVVIAGDLDIISPVARSTGLNDRLGGDSSVEIVKSGHQQILESTDAVGAAMSKLFQKAS</sequence>
<reference evidence="2 3" key="1">
    <citation type="submission" date="2019-06" db="EMBL/GenBank/DDBJ databases">
        <authorList>
            <person name="Broberg M."/>
        </authorList>
    </citation>
    <scope>NUCLEOTIDE SEQUENCE [LARGE SCALE GENOMIC DNA]</scope>
</reference>
<dbReference type="PANTHER" id="PTHR43798:SF33">
    <property type="entry name" value="HYDROLASE, PUTATIVE (AFU_ORTHOLOGUE AFUA_2G14860)-RELATED"/>
    <property type="match status" value="1"/>
</dbReference>
<dbReference type="SUPFAM" id="SSF53474">
    <property type="entry name" value="alpha/beta-Hydrolases"/>
    <property type="match status" value="1"/>
</dbReference>